<proteinExistence type="predicted"/>
<sequence>MTTSASEPVDKVTEYSNKAAHLLRQAEPMLTRTDSRPAPQLIAAAGVWAQLAQVAALAARPATEDVTH</sequence>
<reference evidence="1 2" key="1">
    <citation type="submission" date="2019-04" db="EMBL/GenBank/DDBJ databases">
        <title>Streptomyces oryziradicis sp. nov., a novel actinomycete isolated from rhizosphere soil of rice (Oryza sativa L.).</title>
        <authorList>
            <person name="Li C."/>
        </authorList>
    </citation>
    <scope>NUCLEOTIDE SEQUENCE [LARGE SCALE GENOMIC DNA]</scope>
    <source>
        <strain evidence="1 2">NEAU-C40</strain>
    </source>
</reference>
<dbReference type="RefSeq" id="WP_136723223.1">
    <property type="nucleotide sequence ID" value="NZ_SUMC01000007.1"/>
</dbReference>
<comment type="caution">
    <text evidence="1">The sequence shown here is derived from an EMBL/GenBank/DDBJ whole genome shotgun (WGS) entry which is preliminary data.</text>
</comment>
<evidence type="ECO:0000313" key="1">
    <source>
        <dbReference type="EMBL" id="TKA11763.1"/>
    </source>
</evidence>
<dbReference type="Proteomes" id="UP000305778">
    <property type="component" value="Unassembled WGS sequence"/>
</dbReference>
<dbReference type="EMBL" id="SUMC01000007">
    <property type="protein sequence ID" value="TKA11763.1"/>
    <property type="molecule type" value="Genomic_DNA"/>
</dbReference>
<name>A0A4U0SR54_9ACTN</name>
<gene>
    <name evidence="1" type="ORF">FCI23_10560</name>
</gene>
<organism evidence="1 2">
    <name type="scientific">Actinacidiphila oryziradicis</name>
    <dbReference type="NCBI Taxonomy" id="2571141"/>
    <lineage>
        <taxon>Bacteria</taxon>
        <taxon>Bacillati</taxon>
        <taxon>Actinomycetota</taxon>
        <taxon>Actinomycetes</taxon>
        <taxon>Kitasatosporales</taxon>
        <taxon>Streptomycetaceae</taxon>
        <taxon>Actinacidiphila</taxon>
    </lineage>
</organism>
<protein>
    <submittedName>
        <fullName evidence="1">Uncharacterized protein</fullName>
    </submittedName>
</protein>
<accession>A0A4U0SR54</accession>
<dbReference type="AlphaFoldDB" id="A0A4U0SR54"/>
<keyword evidence="2" id="KW-1185">Reference proteome</keyword>
<evidence type="ECO:0000313" key="2">
    <source>
        <dbReference type="Proteomes" id="UP000305778"/>
    </source>
</evidence>